<dbReference type="PANTHER" id="PTHR10587">
    <property type="entry name" value="GLYCOSYL TRANSFERASE-RELATED"/>
    <property type="match status" value="1"/>
</dbReference>
<comment type="caution">
    <text evidence="2">The sequence shown here is derived from an EMBL/GenBank/DDBJ whole genome shotgun (WGS) entry which is preliminary data.</text>
</comment>
<dbReference type="Proteomes" id="UP000243650">
    <property type="component" value="Unassembled WGS sequence"/>
</dbReference>
<dbReference type="OrthoDB" id="9812065at2"/>
<gene>
    <name evidence="2" type="ORF">C6I21_14630</name>
</gene>
<accession>A0A2P6MDU5</accession>
<keyword evidence="3" id="KW-1185">Reference proteome</keyword>
<proteinExistence type="predicted"/>
<dbReference type="AlphaFoldDB" id="A0A2P6MDU5"/>
<name>A0A2P6MDU5_ALKUR</name>
<reference evidence="2 3" key="1">
    <citation type="submission" date="2018-03" db="EMBL/GenBank/DDBJ databases">
        <title>Bacillus urumqiensis sp. nov., a moderately haloalkaliphilic bacterium isolated from a salt lake.</title>
        <authorList>
            <person name="Zhao B."/>
            <person name="Liao Z."/>
        </authorList>
    </citation>
    <scope>NUCLEOTIDE SEQUENCE [LARGE SCALE GENOMIC DNA]</scope>
    <source>
        <strain evidence="2 3">BZ-SZ-XJ18</strain>
    </source>
</reference>
<dbReference type="InterPro" id="IPR050248">
    <property type="entry name" value="Polysacc_deacetylase_ArnD"/>
</dbReference>
<dbReference type="EMBL" id="PVNS01000016">
    <property type="protein sequence ID" value="PRO64434.1"/>
    <property type="molecule type" value="Genomic_DNA"/>
</dbReference>
<dbReference type="InterPro" id="IPR002509">
    <property type="entry name" value="NODB_dom"/>
</dbReference>
<evidence type="ECO:0000259" key="1">
    <source>
        <dbReference type="PROSITE" id="PS51677"/>
    </source>
</evidence>
<sequence length="202" mass="22812">MTDHVQVHFQGSNILSRGPDRKTVYITFDDGPGKYTDAILNILSRHGAEATFFWNTSRLYDGRPWKRLLQEGHALGTHAHKHVNLETASWEEKVYQLDTSIRLMEDITGIRPDLFRPPYGRYNDELTALAGACRLQTVLWNTTSFDWELKHDPQQIAVNSLTAAGGDILLLHELPQTVEVLDDIVTELKEKGYALKALPGSS</sequence>
<organism evidence="2 3">
    <name type="scientific">Alkalicoccus urumqiensis</name>
    <name type="common">Bacillus urumqiensis</name>
    <dbReference type="NCBI Taxonomy" id="1548213"/>
    <lineage>
        <taxon>Bacteria</taxon>
        <taxon>Bacillati</taxon>
        <taxon>Bacillota</taxon>
        <taxon>Bacilli</taxon>
        <taxon>Bacillales</taxon>
        <taxon>Bacillaceae</taxon>
        <taxon>Alkalicoccus</taxon>
    </lineage>
</organism>
<evidence type="ECO:0000313" key="3">
    <source>
        <dbReference type="Proteomes" id="UP000243650"/>
    </source>
</evidence>
<feature type="domain" description="NodB homology" evidence="1">
    <location>
        <begin position="22"/>
        <end position="196"/>
    </location>
</feature>
<dbReference type="InterPro" id="IPR011330">
    <property type="entry name" value="Glyco_hydro/deAcase_b/a-brl"/>
</dbReference>
<dbReference type="GO" id="GO:0016810">
    <property type="term" value="F:hydrolase activity, acting on carbon-nitrogen (but not peptide) bonds"/>
    <property type="evidence" value="ECO:0007669"/>
    <property type="project" value="InterPro"/>
</dbReference>
<evidence type="ECO:0000313" key="2">
    <source>
        <dbReference type="EMBL" id="PRO64434.1"/>
    </source>
</evidence>
<dbReference type="SUPFAM" id="SSF88713">
    <property type="entry name" value="Glycoside hydrolase/deacetylase"/>
    <property type="match status" value="1"/>
</dbReference>
<dbReference type="PROSITE" id="PS51677">
    <property type="entry name" value="NODB"/>
    <property type="match status" value="1"/>
</dbReference>
<protein>
    <submittedName>
        <fullName evidence="2">Polysaccharide deacetylase family protein</fullName>
    </submittedName>
</protein>
<dbReference type="CDD" id="cd10917">
    <property type="entry name" value="CE4_NodB_like_6s_7s"/>
    <property type="match status" value="1"/>
</dbReference>
<dbReference type="RefSeq" id="WP_105960222.1">
    <property type="nucleotide sequence ID" value="NZ_PVNS01000016.1"/>
</dbReference>
<dbReference type="Gene3D" id="3.20.20.370">
    <property type="entry name" value="Glycoside hydrolase/deacetylase"/>
    <property type="match status" value="1"/>
</dbReference>
<dbReference type="GO" id="GO:0005975">
    <property type="term" value="P:carbohydrate metabolic process"/>
    <property type="evidence" value="ECO:0007669"/>
    <property type="project" value="InterPro"/>
</dbReference>
<dbReference type="Pfam" id="PF01522">
    <property type="entry name" value="Polysacc_deac_1"/>
    <property type="match status" value="1"/>
</dbReference>